<accession>A0AAV6PKX3</accession>
<name>A0AAV6PKX3_SOLSE</name>
<keyword evidence="2" id="KW-1185">Reference proteome</keyword>
<evidence type="ECO:0000313" key="2">
    <source>
        <dbReference type="Proteomes" id="UP000693946"/>
    </source>
</evidence>
<reference evidence="1 2" key="1">
    <citation type="journal article" date="2021" name="Sci. Rep.">
        <title>Chromosome anchoring in Senegalese sole (Solea senegalensis) reveals sex-associated markers and genome rearrangements in flatfish.</title>
        <authorList>
            <person name="Guerrero-Cozar I."/>
            <person name="Gomez-Garrido J."/>
            <person name="Berbel C."/>
            <person name="Martinez-Blanch J.F."/>
            <person name="Alioto T."/>
            <person name="Claros M.G."/>
            <person name="Gagnaire P.A."/>
            <person name="Manchado M."/>
        </authorList>
    </citation>
    <scope>NUCLEOTIDE SEQUENCE [LARGE SCALE GENOMIC DNA]</scope>
    <source>
        <strain evidence="1">Sse05_10M</strain>
    </source>
</reference>
<protein>
    <submittedName>
        <fullName evidence="1">Uncharacterized protein</fullName>
    </submittedName>
</protein>
<organism evidence="1 2">
    <name type="scientific">Solea senegalensis</name>
    <name type="common">Senegalese sole</name>
    <dbReference type="NCBI Taxonomy" id="28829"/>
    <lineage>
        <taxon>Eukaryota</taxon>
        <taxon>Metazoa</taxon>
        <taxon>Chordata</taxon>
        <taxon>Craniata</taxon>
        <taxon>Vertebrata</taxon>
        <taxon>Euteleostomi</taxon>
        <taxon>Actinopterygii</taxon>
        <taxon>Neopterygii</taxon>
        <taxon>Teleostei</taxon>
        <taxon>Neoteleostei</taxon>
        <taxon>Acanthomorphata</taxon>
        <taxon>Carangaria</taxon>
        <taxon>Pleuronectiformes</taxon>
        <taxon>Pleuronectoidei</taxon>
        <taxon>Soleidae</taxon>
        <taxon>Solea</taxon>
    </lineage>
</organism>
<comment type="caution">
    <text evidence="1">The sequence shown here is derived from an EMBL/GenBank/DDBJ whole genome shotgun (WGS) entry which is preliminary data.</text>
</comment>
<dbReference type="AlphaFoldDB" id="A0AAV6PKX3"/>
<proteinExistence type="predicted"/>
<dbReference type="Proteomes" id="UP000693946">
    <property type="component" value="Unassembled WGS sequence"/>
</dbReference>
<gene>
    <name evidence="1" type="ORF">JOB18_034403</name>
</gene>
<dbReference type="EMBL" id="JAGKHQ010000692">
    <property type="protein sequence ID" value="KAG7465555.1"/>
    <property type="molecule type" value="Genomic_DNA"/>
</dbReference>
<sequence>MAAGPLFQDNVHALTETRQDLLLLRLSAMDLRRSSHLTAHTNEWMNECLRHCPRVINQYRSYCMHSIHGGSKWQSQEKLLIEKHNDVRVCERRGKTCWNIMKQEKSNVGEQKDQKWNR</sequence>
<evidence type="ECO:0000313" key="1">
    <source>
        <dbReference type="EMBL" id="KAG7465555.1"/>
    </source>
</evidence>